<dbReference type="Proteomes" id="UP000054560">
    <property type="component" value="Unassembled WGS sequence"/>
</dbReference>
<proteinExistence type="predicted"/>
<sequence>MSEGYELDRRRPDTTDHRAPHQGVSEDRTSHLSSQNSDSGPYAGDSTAGAGQASRLGAVDNWNSFHQRDHAAGGQSYVYNAAPPSDNYQVQRLADTLPASEVVRLLATGGDRPTTHTKMDTIGDTEVSIATPASTPTRSTGIGVPEPTLQPTHTQVHGTTTSATVGVCPYNASENDSVQLNGIALSQLPVAADHSHITDHATSFADVVTPSRDVNTEQPPTYSETKSSAGLVFEDEERILTPAGNAMDNTLDNAGNSRHVLEGEESTLPPAGSVLDQALVRAGGACRVTEGEEYISTLGVNVVDPEFVHMARAKDSVEQEVVVCGNNETPEAVLPSSSLVHDVDFDAEHIARVGEQGSEDVCAGDLLVVGNGEATASTELHSEDIATSRISSSDSTPPREVTDECSAKPIEGLYDSPNELVGIPCIYDTGSVDAYETVMSEPGLPEKEMLSVKHASRLVQSTDSTHSEHRVIADNDLDADMSKEIPNWLKDPEVGVSTDVPIMRPVYTCPSDINLDASQSQDGATEADGNALATVARKHMHELRVLRSLMSDPNEEKGTGFVPSTDSSHQARPYAGAKRMELDRLRAAQTKREQNALSVTIQVMLLEYEIELMRTYTLMATHPSPSGISDQGIDVVRGIQSTVEDTQSGAVEVEGGAQSLYSCVSAAPGRMLVNGLVEHEHVLTDTHARDESGVLNIVQAQALPLPALPLEASDVADVADGIGVAYATRYARANCAAQLEGIGSTDESPGHAGGCTDGLTDAALVLDNNHPDQMVTPPDSSPVVGKLNSADGIDGYMMNGSLPDCRQAHDSVTCSSPNGYPKEDSGSAVLPEDGSSVCSKALDDTPVLGPRVLIGVGHITDVIDAGDTEIRERDGSSFPYTSNHDSTGTDVLVKSSDNTTAHSSPTTKDTDAEVLTEGSATKVVSKDEEHGVGSVGIDNLGKNNVGTPPDCAAPEGTVGVLPSHGITNPNTSVRQCVTDEMHCDNGSSSDSRGPLTEDTTERDTGYSTAGASITSRSVLLASGVGVEGHEVEPQPYMNPDPVMSDPATGRAERGSEAWASADKGMCVVSAENSISADDPDVWTPFAEATPGAESMEHATGESDGVRFGSAHEDVCGSAVGEVKQLDTLEAPRSSPVAPVPEFVADKTAPAPAESVLVSRPTAGSDVCSVTAEESIVAEEPDSWTPFVDIGPRSDNTTRGTTEEYSEVNPIAPALGLVSDDSTSGDVSRIDSGDLEVRTGDREVPEVSEKVEYDHVPEADGVVGKPDEWLEEQEEGCLVEASMVVDKAVARDETAAVGDLTPSTTLELQSLGSSEELTRLALQPQHSSEEPEDSKSPTSITAAVAQNIANQVTPHNATVEALKPDDAAATVLGVGMEDDDSSKQRRMDEMCAAALLKVGARSSIPIFVPTNVSAGSAALHRPLKTPGQDQNTPHINVAHNEEQTLDKPQEDPCQVSKPPVAAVAKTLATRFRTTCVVYAPTTEAPDDGHCTDSLHWPATYHSLVHSPSGTKLLELEENFDNVIHRLRMRRKKEMVRQRAVHKSERDALYTNLGDLLNDAILQEQEASQKDEAQLLRIRWQSKLESVMDAQRRQLREWVGKGDYTSAVVSDMEGDLKTTSESDRRCCKSRTGSGPVLDVNETQQESFSIQLGAQRKTSHLLRLLCCDMHVLLSREGPELRLLTAMSLYSDTFNGVVLLVDVDAPYRDAEGQAFVKLCERRTELHFSSFRRQLAQVREHSGTMLPGDFYITRHSNLNNVSVVYHLMVNSEVMSKTMSARSPILTGLRKLMLNAYQHNVASLTVPLLFVSAYTPSQWGEGVNVDRWCHTRAELVLKAVKGYMKECAPYTTNNHSSTMQFLLPGACSKRFDAFASQLDGR</sequence>
<reference evidence="2 3" key="1">
    <citation type="submission" date="2011-02" db="EMBL/GenBank/DDBJ databases">
        <title>The Genome Sequence of Sphaeroforma arctica JP610.</title>
        <authorList>
            <consortium name="The Broad Institute Genome Sequencing Platform"/>
            <person name="Russ C."/>
            <person name="Cuomo C."/>
            <person name="Young S.K."/>
            <person name="Zeng Q."/>
            <person name="Gargeya S."/>
            <person name="Alvarado L."/>
            <person name="Berlin A."/>
            <person name="Chapman S.B."/>
            <person name="Chen Z."/>
            <person name="Freedman E."/>
            <person name="Gellesch M."/>
            <person name="Goldberg J."/>
            <person name="Griggs A."/>
            <person name="Gujja S."/>
            <person name="Heilman E."/>
            <person name="Heiman D."/>
            <person name="Howarth C."/>
            <person name="Mehta T."/>
            <person name="Neiman D."/>
            <person name="Pearson M."/>
            <person name="Roberts A."/>
            <person name="Saif S."/>
            <person name="Shea T."/>
            <person name="Shenoy N."/>
            <person name="Sisk P."/>
            <person name="Stolte C."/>
            <person name="Sykes S."/>
            <person name="White J."/>
            <person name="Yandava C."/>
            <person name="Burger G."/>
            <person name="Gray M.W."/>
            <person name="Holland P.W.H."/>
            <person name="King N."/>
            <person name="Lang F.B.F."/>
            <person name="Roger A.J."/>
            <person name="Ruiz-Trillo I."/>
            <person name="Haas B."/>
            <person name="Nusbaum C."/>
            <person name="Birren B."/>
        </authorList>
    </citation>
    <scope>NUCLEOTIDE SEQUENCE [LARGE SCALE GENOMIC DNA]</scope>
    <source>
        <strain evidence="2 3">JP610</strain>
    </source>
</reference>
<name>A0A0L0G8X9_9EUKA</name>
<feature type="region of interest" description="Disordered" evidence="1">
    <location>
        <begin position="1183"/>
        <end position="1204"/>
    </location>
</feature>
<feature type="compositionally biased region" description="Polar residues" evidence="1">
    <location>
        <begin position="878"/>
        <end position="907"/>
    </location>
</feature>
<dbReference type="Pfam" id="PF10154">
    <property type="entry name" value="Fy-3"/>
    <property type="match status" value="2"/>
</dbReference>
<organism evidence="2 3">
    <name type="scientific">Sphaeroforma arctica JP610</name>
    <dbReference type="NCBI Taxonomy" id="667725"/>
    <lineage>
        <taxon>Eukaryota</taxon>
        <taxon>Ichthyosporea</taxon>
        <taxon>Ichthyophonida</taxon>
        <taxon>Sphaeroforma</taxon>
    </lineage>
</organism>
<dbReference type="PANTHER" id="PTHR16525:SF0">
    <property type="entry name" value="PROTEIN C12ORF4"/>
    <property type="match status" value="1"/>
</dbReference>
<feature type="region of interest" description="Disordered" evidence="1">
    <location>
        <begin position="867"/>
        <end position="941"/>
    </location>
</feature>
<dbReference type="GO" id="GO:0005737">
    <property type="term" value="C:cytoplasm"/>
    <property type="evidence" value="ECO:0007669"/>
    <property type="project" value="TreeGrafter"/>
</dbReference>
<evidence type="ECO:0000313" key="2">
    <source>
        <dbReference type="EMBL" id="KNC85336.1"/>
    </source>
</evidence>
<gene>
    <name evidence="2" type="ORF">SARC_02483</name>
</gene>
<keyword evidence="3" id="KW-1185">Reference proteome</keyword>
<feature type="region of interest" description="Disordered" evidence="1">
    <location>
        <begin position="1"/>
        <end position="51"/>
    </location>
</feature>
<evidence type="ECO:0000256" key="1">
    <source>
        <dbReference type="SAM" id="MobiDB-lite"/>
    </source>
</evidence>
<dbReference type="PANTHER" id="PTHR16525">
    <property type="entry name" value="PROTEIN C12ORF4"/>
    <property type="match status" value="1"/>
</dbReference>
<feature type="region of interest" description="Disordered" evidence="1">
    <location>
        <begin position="980"/>
        <end position="1010"/>
    </location>
</feature>
<feature type="compositionally biased region" description="Basic and acidic residues" evidence="1">
    <location>
        <begin position="1"/>
        <end position="30"/>
    </location>
</feature>
<accession>A0A0L0G8X9</accession>
<protein>
    <submittedName>
        <fullName evidence="2">Uncharacterized protein</fullName>
    </submittedName>
</protein>
<dbReference type="InterPro" id="IPR019311">
    <property type="entry name" value="Fy-3"/>
</dbReference>
<dbReference type="EMBL" id="KQ241708">
    <property type="protein sequence ID" value="KNC85336.1"/>
    <property type="molecule type" value="Genomic_DNA"/>
</dbReference>
<evidence type="ECO:0000313" key="3">
    <source>
        <dbReference type="Proteomes" id="UP000054560"/>
    </source>
</evidence>
<dbReference type="STRING" id="667725.A0A0L0G8X9"/>
<dbReference type="eggNOG" id="KOG4506">
    <property type="taxonomic scope" value="Eukaryota"/>
</dbReference>
<dbReference type="RefSeq" id="XP_014159238.1">
    <property type="nucleotide sequence ID" value="XM_014303763.1"/>
</dbReference>
<feature type="region of interest" description="Disordered" evidence="1">
    <location>
        <begin position="552"/>
        <end position="574"/>
    </location>
</feature>
<dbReference type="GeneID" id="25902987"/>
<dbReference type="OrthoDB" id="415359at2759"/>